<evidence type="ECO:0000256" key="7">
    <source>
        <dbReference type="SAM" id="MobiDB-lite"/>
    </source>
</evidence>
<keyword evidence="1 6" id="KW-0963">Cytoplasm</keyword>
<dbReference type="InterPro" id="IPR011114">
    <property type="entry name" value="RuvA_C"/>
</dbReference>
<feature type="domain" description="Helix-hairpin-helix DNA-binding motif class 1" evidence="8">
    <location>
        <begin position="72"/>
        <end position="91"/>
    </location>
</feature>
<keyword evidence="5 6" id="KW-0234">DNA repair</keyword>
<keyword evidence="9" id="KW-0347">Helicase</keyword>
<dbReference type="GO" id="GO:0009379">
    <property type="term" value="C:Holliday junction helicase complex"/>
    <property type="evidence" value="ECO:0007669"/>
    <property type="project" value="InterPro"/>
</dbReference>
<proteinExistence type="inferred from homology"/>
<evidence type="ECO:0000313" key="9">
    <source>
        <dbReference type="EMBL" id="OHV43226.1"/>
    </source>
</evidence>
<evidence type="ECO:0000256" key="2">
    <source>
        <dbReference type="ARBA" id="ARBA00022763"/>
    </source>
</evidence>
<dbReference type="SUPFAM" id="SSF47781">
    <property type="entry name" value="RuvA domain 2-like"/>
    <property type="match status" value="1"/>
</dbReference>
<feature type="region of interest" description="Disordered" evidence="7">
    <location>
        <begin position="138"/>
        <end position="163"/>
    </location>
</feature>
<feature type="region of interest" description="Domain III" evidence="6">
    <location>
        <begin position="165"/>
        <end position="244"/>
    </location>
</feature>
<feature type="domain" description="Helix-hairpin-helix DNA-binding motif class 1" evidence="8">
    <location>
        <begin position="107"/>
        <end position="126"/>
    </location>
</feature>
<keyword evidence="9" id="KW-0378">Hydrolase</keyword>
<dbReference type="Pfam" id="PF01330">
    <property type="entry name" value="RuvA_N"/>
    <property type="match status" value="1"/>
</dbReference>
<gene>
    <name evidence="6" type="primary">ruvA</name>
    <name evidence="9" type="ORF">CC117_11495</name>
</gene>
<dbReference type="OrthoDB" id="5293449at2"/>
<dbReference type="InterPro" id="IPR003583">
    <property type="entry name" value="Hlx-hairpin-Hlx_DNA-bd_motif"/>
</dbReference>
<keyword evidence="10" id="KW-1185">Reference proteome</keyword>
<dbReference type="EMBL" id="MBLM01000036">
    <property type="protein sequence ID" value="OHV43226.1"/>
    <property type="molecule type" value="Genomic_DNA"/>
</dbReference>
<dbReference type="SUPFAM" id="SSF50249">
    <property type="entry name" value="Nucleic acid-binding proteins"/>
    <property type="match status" value="1"/>
</dbReference>
<comment type="subcellular location">
    <subcellularLocation>
        <location evidence="6">Cytoplasm</location>
    </subcellularLocation>
</comment>
<evidence type="ECO:0000256" key="4">
    <source>
        <dbReference type="ARBA" id="ARBA00023172"/>
    </source>
</evidence>
<evidence type="ECO:0000313" key="10">
    <source>
        <dbReference type="Proteomes" id="UP000179627"/>
    </source>
</evidence>
<evidence type="ECO:0000256" key="3">
    <source>
        <dbReference type="ARBA" id="ARBA00023125"/>
    </source>
</evidence>
<reference evidence="10" key="1">
    <citation type="submission" date="2016-07" db="EMBL/GenBank/DDBJ databases">
        <title>Sequence Frankia sp. strain CcI1.17.</title>
        <authorList>
            <person name="Ghodhbane-Gtari F."/>
            <person name="Swanson E."/>
            <person name="Gueddou A."/>
            <person name="Morris K."/>
            <person name="Hezbri K."/>
            <person name="Ktari A."/>
            <person name="Nouioui I."/>
            <person name="Abebe-Akele F."/>
            <person name="Simpson S."/>
            <person name="Thomas K."/>
            <person name="Gtari M."/>
            <person name="Tisa L.S."/>
            <person name="Hurst S."/>
        </authorList>
    </citation>
    <scope>NUCLEOTIDE SEQUENCE [LARGE SCALE GENOMIC DNA]</scope>
    <source>
        <strain evidence="10">Cc1.17</strain>
    </source>
</reference>
<dbReference type="RefSeq" id="WP_071082800.1">
    <property type="nucleotide sequence ID" value="NZ_MBLM01000036.1"/>
</dbReference>
<comment type="similarity">
    <text evidence="6">Belongs to the RuvA family.</text>
</comment>
<dbReference type="InterPro" id="IPR012340">
    <property type="entry name" value="NA-bd_OB-fold"/>
</dbReference>
<dbReference type="InterPro" id="IPR010994">
    <property type="entry name" value="RuvA_2-like"/>
</dbReference>
<sequence length="244" mass="24408">MIASVSGTVQALSPASAVVEVGGIGVLVWCTPSTLGRLRVGERARLATTLVVRETELTLYGFADADERDVFEILQGAAGVGPRLAQAVLGVHSPDTVRRAVAEEDLATLTKVPGIGRKGAQRIVLDLRDRLGPPAFPVPSARGAVPPGGGQAPASDARLGGPGGEQVRDALVGLGYTAREAQEAVIAARADLAVAGEADSDSAGGRTAAADEATGSAGTAAGAGAAVDDPAALLRASLAILRPR</sequence>
<dbReference type="Gene3D" id="1.10.8.10">
    <property type="entry name" value="DNA helicase RuvA subunit, C-terminal domain"/>
    <property type="match status" value="1"/>
</dbReference>
<dbReference type="GO" id="GO:0006310">
    <property type="term" value="P:DNA recombination"/>
    <property type="evidence" value="ECO:0007669"/>
    <property type="project" value="UniProtKB-UniRule"/>
</dbReference>
<dbReference type="Pfam" id="PF07499">
    <property type="entry name" value="RuvA_C"/>
    <property type="match status" value="1"/>
</dbReference>
<comment type="domain">
    <text evidence="6">Has three domains with a flexible linker between the domains II and III and assumes an 'L' shape. Domain III is highly mobile and contacts RuvB.</text>
</comment>
<evidence type="ECO:0000256" key="1">
    <source>
        <dbReference type="ARBA" id="ARBA00022490"/>
    </source>
</evidence>
<dbReference type="GO" id="GO:0000400">
    <property type="term" value="F:four-way junction DNA binding"/>
    <property type="evidence" value="ECO:0007669"/>
    <property type="project" value="UniProtKB-UniRule"/>
</dbReference>
<evidence type="ECO:0000256" key="6">
    <source>
        <dbReference type="HAMAP-Rule" id="MF_00031"/>
    </source>
</evidence>
<dbReference type="InterPro" id="IPR013849">
    <property type="entry name" value="DNA_helicase_Holl-junc_RuvA_I"/>
</dbReference>
<keyword evidence="3 6" id="KW-0238">DNA-binding</keyword>
<dbReference type="GO" id="GO:0048476">
    <property type="term" value="C:Holliday junction resolvase complex"/>
    <property type="evidence" value="ECO:0007669"/>
    <property type="project" value="UniProtKB-UniRule"/>
</dbReference>
<comment type="subunit">
    <text evidence="6">Homotetramer. Forms an RuvA(8)-RuvB(12)-Holliday junction (HJ) complex. HJ DNA is sandwiched between 2 RuvA tetramers; dsDNA enters through RuvA and exits via RuvB. An RuvB hexamer assembles on each DNA strand where it exits the tetramer. Each RuvB hexamer is contacted by two RuvA subunits (via domain III) on 2 adjacent RuvB subunits; this complex drives branch migration. In the full resolvosome a probable DNA-RuvA(4)-RuvB(12)-RuvC(2) complex forms which resolves the HJ.</text>
</comment>
<keyword evidence="9" id="KW-0547">Nucleotide-binding</keyword>
<evidence type="ECO:0000256" key="5">
    <source>
        <dbReference type="ARBA" id="ARBA00023204"/>
    </source>
</evidence>
<dbReference type="NCBIfam" id="TIGR00084">
    <property type="entry name" value="ruvA"/>
    <property type="match status" value="1"/>
</dbReference>
<dbReference type="GO" id="GO:0005524">
    <property type="term" value="F:ATP binding"/>
    <property type="evidence" value="ECO:0007669"/>
    <property type="project" value="InterPro"/>
</dbReference>
<dbReference type="CDD" id="cd14332">
    <property type="entry name" value="UBA_RuvA_C"/>
    <property type="match status" value="1"/>
</dbReference>
<dbReference type="GO" id="GO:0006281">
    <property type="term" value="P:DNA repair"/>
    <property type="evidence" value="ECO:0007669"/>
    <property type="project" value="UniProtKB-UniRule"/>
</dbReference>
<protein>
    <recommendedName>
        <fullName evidence="6">Holliday junction branch migration complex subunit RuvA</fullName>
    </recommendedName>
</protein>
<comment type="caution">
    <text evidence="6">Lacks conserved residue(s) required for the propagation of feature annotation.</text>
</comment>
<name>A0A1S1RB46_9ACTN</name>
<dbReference type="AlphaFoldDB" id="A0A1S1RB46"/>
<keyword evidence="4 6" id="KW-0233">DNA recombination</keyword>
<dbReference type="Gene3D" id="2.40.50.140">
    <property type="entry name" value="Nucleic acid-binding proteins"/>
    <property type="match status" value="1"/>
</dbReference>
<feature type="compositionally biased region" description="Low complexity" evidence="7">
    <location>
        <begin position="207"/>
        <end position="224"/>
    </location>
</feature>
<keyword evidence="9" id="KW-0067">ATP-binding</keyword>
<keyword evidence="2 6" id="KW-0227">DNA damage</keyword>
<dbReference type="GO" id="GO:0005737">
    <property type="term" value="C:cytoplasm"/>
    <property type="evidence" value="ECO:0007669"/>
    <property type="project" value="UniProtKB-SubCell"/>
</dbReference>
<dbReference type="Proteomes" id="UP000179627">
    <property type="component" value="Unassembled WGS sequence"/>
</dbReference>
<organism evidence="9 10">
    <name type="scientific">Parafrankia colletiae</name>
    <dbReference type="NCBI Taxonomy" id="573497"/>
    <lineage>
        <taxon>Bacteria</taxon>
        <taxon>Bacillati</taxon>
        <taxon>Actinomycetota</taxon>
        <taxon>Actinomycetes</taxon>
        <taxon>Frankiales</taxon>
        <taxon>Frankiaceae</taxon>
        <taxon>Parafrankia</taxon>
    </lineage>
</organism>
<comment type="caution">
    <text evidence="9">The sequence shown here is derived from an EMBL/GenBank/DDBJ whole genome shotgun (WGS) entry which is preliminary data.</text>
</comment>
<accession>A0A1S1RB46</accession>
<dbReference type="Pfam" id="PF14520">
    <property type="entry name" value="HHH_5"/>
    <property type="match status" value="1"/>
</dbReference>
<dbReference type="HAMAP" id="MF_00031">
    <property type="entry name" value="DNA_HJ_migration_RuvA"/>
    <property type="match status" value="1"/>
</dbReference>
<dbReference type="InterPro" id="IPR000085">
    <property type="entry name" value="RuvA"/>
</dbReference>
<dbReference type="Gene3D" id="1.10.150.20">
    <property type="entry name" value="5' to 3' exonuclease, C-terminal subdomain"/>
    <property type="match status" value="1"/>
</dbReference>
<comment type="function">
    <text evidence="6">The RuvA-RuvB-RuvC complex processes Holliday junction (HJ) DNA during genetic recombination and DNA repair, while the RuvA-RuvB complex plays an important role in the rescue of blocked DNA replication forks via replication fork reversal (RFR). RuvA specifically binds to HJ cruciform DNA, conferring on it an open structure. The RuvB hexamer acts as an ATP-dependent pump, pulling dsDNA into and through the RuvAB complex. HJ branch migration allows RuvC to scan DNA until it finds its consensus sequence, where it cleaves and resolves the cruciform DNA.</text>
</comment>
<dbReference type="SMART" id="SM00278">
    <property type="entry name" value="HhH1"/>
    <property type="match status" value="2"/>
</dbReference>
<evidence type="ECO:0000259" key="8">
    <source>
        <dbReference type="SMART" id="SM00278"/>
    </source>
</evidence>
<feature type="region of interest" description="Disordered" evidence="7">
    <location>
        <begin position="197"/>
        <end position="224"/>
    </location>
</feature>
<dbReference type="GO" id="GO:0009378">
    <property type="term" value="F:four-way junction helicase activity"/>
    <property type="evidence" value="ECO:0007669"/>
    <property type="project" value="InterPro"/>
</dbReference>